<dbReference type="Gene3D" id="3.30.70.1230">
    <property type="entry name" value="Nucleotide cyclase"/>
    <property type="match status" value="1"/>
</dbReference>
<dbReference type="SUPFAM" id="SSF47769">
    <property type="entry name" value="SAM/Pointed domain"/>
    <property type="match status" value="1"/>
</dbReference>
<dbReference type="Gene3D" id="1.25.40.10">
    <property type="entry name" value="Tetratricopeptide repeat domain"/>
    <property type="match status" value="2"/>
</dbReference>
<dbReference type="PANTHER" id="PTHR16305">
    <property type="entry name" value="TESTICULAR SOLUBLE ADENYLYL CYCLASE"/>
    <property type="match status" value="1"/>
</dbReference>
<dbReference type="InterPro" id="IPR013761">
    <property type="entry name" value="SAM/pointed_sf"/>
</dbReference>
<dbReference type="RefSeq" id="WP_212702899.1">
    <property type="nucleotide sequence ID" value="NZ_JADMKU010000026.1"/>
</dbReference>
<dbReference type="SUPFAM" id="SSF48452">
    <property type="entry name" value="TPR-like"/>
    <property type="match status" value="3"/>
</dbReference>
<keyword evidence="1" id="KW-0547">Nucleotide-binding</keyword>
<dbReference type="Pfam" id="PF13424">
    <property type="entry name" value="TPR_12"/>
    <property type="match status" value="1"/>
</dbReference>
<evidence type="ECO:0000259" key="3">
    <source>
        <dbReference type="PROSITE" id="PS50105"/>
    </source>
</evidence>
<evidence type="ECO:0000259" key="4">
    <source>
        <dbReference type="PROSITE" id="PS50125"/>
    </source>
</evidence>
<dbReference type="SUPFAM" id="SSF52540">
    <property type="entry name" value="P-loop containing nucleoside triphosphate hydrolases"/>
    <property type="match status" value="1"/>
</dbReference>
<dbReference type="CDD" id="cd07302">
    <property type="entry name" value="CHD"/>
    <property type="match status" value="1"/>
</dbReference>
<name>A0ABS5HWA0_9RHOB</name>
<dbReference type="InterPro" id="IPR029787">
    <property type="entry name" value="Nucleotide_cyclase"/>
</dbReference>
<dbReference type="CDD" id="cd09487">
    <property type="entry name" value="SAM_superfamily"/>
    <property type="match status" value="1"/>
</dbReference>
<dbReference type="Proteomes" id="UP001195941">
    <property type="component" value="Unassembled WGS sequence"/>
</dbReference>
<dbReference type="InterPro" id="IPR041664">
    <property type="entry name" value="AAA_16"/>
</dbReference>
<dbReference type="Pfam" id="PF13191">
    <property type="entry name" value="AAA_16"/>
    <property type="match status" value="1"/>
</dbReference>
<dbReference type="SMART" id="SM00028">
    <property type="entry name" value="TPR"/>
    <property type="match status" value="5"/>
</dbReference>
<keyword evidence="6" id="KW-1185">Reference proteome</keyword>
<comment type="caution">
    <text evidence="5">The sequence shown here is derived from an EMBL/GenBank/DDBJ whole genome shotgun (WGS) entry which is preliminary data.</text>
</comment>
<sequence length="1155" mass="126278">MFSGLFGGPPKPRRGIGNLCFCTTLPRNRYFLYRQKHFRGYKCQNGDGMASTDAHENVASWLSALGLAEHAPSFEENGVDINLLAELTNEDLKDLGVTRLADRKRLLAAIAQLRDAPATPQSDPATHTDTNQLLHRERRQVTILFADLSGFTDLSLKLDAEDLHELLTRYFQLVDGIIERYGGTVDKHIGDGVMGLFGAPVAHGDDPLRALRAAFEIHDRVETLAAETSQPLSVHIGIASGTVIAGGLGSEGYQEYTVIGDSVNLASRLDGVARSGETVFDREVYQSVAGAVNCEDLGRIAIKGLDRPVQVWRALSLFDADGDTDQRQTKFVGRRREIRQFRNALSYCREDGTGQVIVVRGEAGIGKSRLLAEFMKESKRLDFGTHRALVLDFGAGTGHDAIRTLVRSILNTNRAAGEDISQCVDAAVAEGWIENNQASFLKEYLDLTNSSDTHAGGENLDATAHQAELRRALSNLLTNAARDRAIALFVEDIHWADRAVLRQLAIIAAQVRDSPIMLVMTTRVEGDPTDSAWRNSTSGSQFMTIDLGPLRQADAMELAQDFAKNGDTAAQRCVQRADGNPLFLEQLLRNAAEARDETVPGSIQSLVLARIDRLDPSDKDALQAASVIGQRFSIDAMRCLIGKPDYDLQTLIRHELIRSEGDEYLFTHALIRDSVYGSLLRKRLRNLHLKAAEFFTPTDQVLRAEHLDRAGDPGAPAAYLSAARTQIKSYQYEKALALLDRGLTLATDHGGRYELTIVKAKLLHDAAQVEPSIQAFSDLIDLAETEEQKCRAWLGMAAAMRLADRYKEALAYLDKADGIARDRGDASELAQIHSQRGSLYFALGRTDECAAEHEKSLAYAEQAGSPELEATALSGVADARYVAGRMATALTYFTRSTEVAAAGGFPGIESVNLAMAGFCQFYSAELRKAHDLAQRAIDIATEAGLPRSKMMGDLVAFAVNFEMDDLQAARAHNNEALEISRLLGAPRFEAQSLAFMGRLAWAEGEGETAVKALRDALEMSARVGHGFTGARIMGVLALCMTNPHERRHALENGEKLLAAGAVSHNHLEFYPDAINVSLDLGDWNEARRFAAALKDFTRSEPLALSDFYIARGQALANLGKNPRDPEALKQLRELEKTAALSDIVRSKAAIEAALD</sequence>
<dbReference type="EMBL" id="JADMKU010000026">
    <property type="protein sequence ID" value="MBR9653275.1"/>
    <property type="molecule type" value="Genomic_DNA"/>
</dbReference>
<dbReference type="SMART" id="SM00044">
    <property type="entry name" value="CYCc"/>
    <property type="match status" value="1"/>
</dbReference>
<evidence type="ECO:0000313" key="5">
    <source>
        <dbReference type="EMBL" id="MBR9653275.1"/>
    </source>
</evidence>
<dbReference type="InterPro" id="IPR027417">
    <property type="entry name" value="P-loop_NTPase"/>
</dbReference>
<keyword evidence="2" id="KW-0067">ATP-binding</keyword>
<organism evidence="5 6">
    <name type="scientific">Thalassovita aquimarina</name>
    <dbReference type="NCBI Taxonomy" id="2785917"/>
    <lineage>
        <taxon>Bacteria</taxon>
        <taxon>Pseudomonadati</taxon>
        <taxon>Pseudomonadota</taxon>
        <taxon>Alphaproteobacteria</taxon>
        <taxon>Rhodobacterales</taxon>
        <taxon>Roseobacteraceae</taxon>
        <taxon>Thalassovita</taxon>
    </lineage>
</organism>
<evidence type="ECO:0000313" key="6">
    <source>
        <dbReference type="Proteomes" id="UP001195941"/>
    </source>
</evidence>
<dbReference type="Pfam" id="PF00211">
    <property type="entry name" value="Guanylate_cyc"/>
    <property type="match status" value="1"/>
</dbReference>
<dbReference type="InterPro" id="IPR001660">
    <property type="entry name" value="SAM"/>
</dbReference>
<evidence type="ECO:0000256" key="2">
    <source>
        <dbReference type="ARBA" id="ARBA00022840"/>
    </source>
</evidence>
<evidence type="ECO:0000256" key="1">
    <source>
        <dbReference type="ARBA" id="ARBA00022741"/>
    </source>
</evidence>
<dbReference type="InterPro" id="IPR019734">
    <property type="entry name" value="TPR_rpt"/>
</dbReference>
<dbReference type="Gene3D" id="1.10.150.50">
    <property type="entry name" value="Transcription Factor, Ets-1"/>
    <property type="match status" value="1"/>
</dbReference>
<proteinExistence type="predicted"/>
<dbReference type="PANTHER" id="PTHR16305:SF28">
    <property type="entry name" value="GUANYLATE CYCLASE DOMAIN-CONTAINING PROTEIN"/>
    <property type="match status" value="1"/>
</dbReference>
<feature type="domain" description="SAM" evidence="3">
    <location>
        <begin position="53"/>
        <end position="116"/>
    </location>
</feature>
<gene>
    <name evidence="5" type="ORF">IT775_19325</name>
</gene>
<reference evidence="5 6" key="1">
    <citation type="journal article" date="2021" name="Arch. Microbiol.">
        <title>Thalassobius aquimarinus sp. nov., isolated from the Sea of Japan seashore.</title>
        <authorList>
            <person name="Kurilenko V.V."/>
            <person name="Romanenko L.A."/>
            <person name="Chernysheva N.Y."/>
            <person name="Velansky P.V."/>
            <person name="Tekutyeva L.A."/>
            <person name="Isaeva M.P."/>
            <person name="Mikhailov V.V."/>
        </authorList>
    </citation>
    <scope>NUCLEOTIDE SEQUENCE [LARGE SCALE GENOMIC DNA]</scope>
    <source>
        <strain evidence="5 6">KMM 8518</strain>
    </source>
</reference>
<accession>A0ABS5HWA0</accession>
<dbReference type="SUPFAM" id="SSF55073">
    <property type="entry name" value="Nucleotide cyclase"/>
    <property type="match status" value="1"/>
</dbReference>
<dbReference type="SMART" id="SM00454">
    <property type="entry name" value="SAM"/>
    <property type="match status" value="1"/>
</dbReference>
<dbReference type="InterPro" id="IPR011990">
    <property type="entry name" value="TPR-like_helical_dom_sf"/>
</dbReference>
<dbReference type="Gene3D" id="3.40.50.300">
    <property type="entry name" value="P-loop containing nucleotide triphosphate hydrolases"/>
    <property type="match status" value="1"/>
</dbReference>
<feature type="domain" description="Guanylate cyclase" evidence="4">
    <location>
        <begin position="142"/>
        <end position="270"/>
    </location>
</feature>
<protein>
    <submittedName>
        <fullName evidence="5">AAA family ATPase</fullName>
    </submittedName>
</protein>
<dbReference type="PROSITE" id="PS50125">
    <property type="entry name" value="GUANYLATE_CYCLASE_2"/>
    <property type="match status" value="1"/>
</dbReference>
<dbReference type="InterPro" id="IPR001054">
    <property type="entry name" value="A/G_cyclase"/>
</dbReference>
<dbReference type="Pfam" id="PF00536">
    <property type="entry name" value="SAM_1"/>
    <property type="match status" value="1"/>
</dbReference>
<dbReference type="PROSITE" id="PS50105">
    <property type="entry name" value="SAM_DOMAIN"/>
    <property type="match status" value="1"/>
</dbReference>